<organism evidence="2 3">
    <name type="scientific">Sinocyclocheilus rhinocerous</name>
    <dbReference type="NCBI Taxonomy" id="307959"/>
    <lineage>
        <taxon>Eukaryota</taxon>
        <taxon>Metazoa</taxon>
        <taxon>Chordata</taxon>
        <taxon>Craniata</taxon>
        <taxon>Vertebrata</taxon>
        <taxon>Euteleostomi</taxon>
        <taxon>Actinopterygii</taxon>
        <taxon>Neopterygii</taxon>
        <taxon>Teleostei</taxon>
        <taxon>Ostariophysi</taxon>
        <taxon>Cypriniformes</taxon>
        <taxon>Cyprinidae</taxon>
        <taxon>Cyprininae</taxon>
        <taxon>Sinocyclocheilus</taxon>
    </lineage>
</organism>
<evidence type="ECO:0000259" key="1">
    <source>
        <dbReference type="Pfam" id="PF16297"/>
    </source>
</evidence>
<dbReference type="Ensembl" id="ENSSRHT00000070476.1">
    <property type="protein sequence ID" value="ENSSRHP00000068604.1"/>
    <property type="gene ID" value="ENSSRHG00000034119.1"/>
</dbReference>
<protein>
    <recommendedName>
        <fullName evidence="1">DUF4939 domain-containing protein</fullName>
    </recommendedName>
</protein>
<name>A0A673KZI5_9TELE</name>
<keyword evidence="3" id="KW-1185">Reference proteome</keyword>
<evidence type="ECO:0000313" key="2">
    <source>
        <dbReference type="Ensembl" id="ENSSRHP00000068604.1"/>
    </source>
</evidence>
<feature type="domain" description="DUF4939" evidence="1">
    <location>
        <begin position="32"/>
        <end position="120"/>
    </location>
</feature>
<dbReference type="Proteomes" id="UP000472270">
    <property type="component" value="Unassembled WGS sequence"/>
</dbReference>
<evidence type="ECO:0000313" key="3">
    <source>
        <dbReference type="Proteomes" id="UP000472270"/>
    </source>
</evidence>
<reference evidence="2" key="1">
    <citation type="submission" date="2025-08" db="UniProtKB">
        <authorList>
            <consortium name="Ensembl"/>
        </authorList>
    </citation>
    <scope>IDENTIFICATION</scope>
</reference>
<dbReference type="AlphaFoldDB" id="A0A673KZI5"/>
<dbReference type="Pfam" id="PF16297">
    <property type="entry name" value="DUF4939"/>
    <property type="match status" value="1"/>
</dbReference>
<reference evidence="2" key="2">
    <citation type="submission" date="2025-09" db="UniProtKB">
        <authorList>
            <consortium name="Ensembl"/>
        </authorList>
    </citation>
    <scope>IDENTIFICATION</scope>
</reference>
<proteinExistence type="predicted"/>
<accession>A0A673KZI5</accession>
<sequence>MDSRRPDQADALGELVSALRASLTSIPTPPSASASPVAIPSAYLGEAMECSGFLLQVSLYIEMQPQKFATERSKVAFLLSLLSGRALLWARAIWNSQSAIINSFYAFVAHFKEIFGWESSEILRWSEECFQN</sequence>
<dbReference type="InterPro" id="IPR032549">
    <property type="entry name" value="DUF4939"/>
</dbReference>